<evidence type="ECO:0000313" key="4">
    <source>
        <dbReference type="EMBL" id="OAG10883.1"/>
    </source>
</evidence>
<feature type="region of interest" description="Disordered" evidence="2">
    <location>
        <begin position="271"/>
        <end position="294"/>
    </location>
</feature>
<evidence type="ECO:0000259" key="3">
    <source>
        <dbReference type="Pfam" id="PF26434"/>
    </source>
</evidence>
<reference evidence="4 5" key="1">
    <citation type="submission" date="2016-05" db="EMBL/GenBank/DDBJ databases">
        <title>Comparative analysis of secretome profiles of manganese(II)-oxidizing ascomycete fungi.</title>
        <authorList>
            <consortium name="DOE Joint Genome Institute"/>
            <person name="Zeiner C.A."/>
            <person name="Purvine S.O."/>
            <person name="Zink E.M."/>
            <person name="Wu S."/>
            <person name="Pasa-Tolic L."/>
            <person name="Chaput D.L."/>
            <person name="Haridas S."/>
            <person name="Grigoriev I.V."/>
            <person name="Santelli C.M."/>
            <person name="Hansel C.M."/>
        </authorList>
    </citation>
    <scope>NUCLEOTIDE SEQUENCE [LARGE SCALE GENOMIC DNA]</scope>
    <source>
        <strain evidence="4 5">AP3s5-JAC2a</strain>
    </source>
</reference>
<feature type="compositionally biased region" description="Low complexity" evidence="2">
    <location>
        <begin position="362"/>
        <end position="378"/>
    </location>
</feature>
<dbReference type="Proteomes" id="UP000077069">
    <property type="component" value="Unassembled WGS sequence"/>
</dbReference>
<gene>
    <name evidence="4" type="ORF">CC84DRAFT_1161710</name>
</gene>
<feature type="compositionally biased region" description="Gly residues" evidence="2">
    <location>
        <begin position="446"/>
        <end position="457"/>
    </location>
</feature>
<dbReference type="Pfam" id="PF26434">
    <property type="entry name" value="YAG7_C"/>
    <property type="match status" value="1"/>
</dbReference>
<dbReference type="EMBL" id="KV441549">
    <property type="protein sequence ID" value="OAG10883.1"/>
    <property type="molecule type" value="Genomic_DNA"/>
</dbReference>
<keyword evidence="1" id="KW-0175">Coiled coil</keyword>
<feature type="region of interest" description="Disordered" evidence="2">
    <location>
        <begin position="1"/>
        <end position="62"/>
    </location>
</feature>
<dbReference type="InParanoid" id="A0A177CTM8"/>
<feature type="coiled-coil region" evidence="1">
    <location>
        <begin position="121"/>
        <end position="155"/>
    </location>
</feature>
<evidence type="ECO:0000256" key="1">
    <source>
        <dbReference type="SAM" id="Coils"/>
    </source>
</evidence>
<evidence type="ECO:0000313" key="5">
    <source>
        <dbReference type="Proteomes" id="UP000077069"/>
    </source>
</evidence>
<feature type="compositionally biased region" description="Gly residues" evidence="2">
    <location>
        <begin position="427"/>
        <end position="436"/>
    </location>
</feature>
<dbReference type="InterPro" id="IPR058602">
    <property type="entry name" value="YAG7_dimerisation_dom"/>
</dbReference>
<feature type="domain" description="YAG7-like dimerisation" evidence="3">
    <location>
        <begin position="177"/>
        <end position="262"/>
    </location>
</feature>
<name>A0A177CTM8_9PLEO</name>
<dbReference type="AlphaFoldDB" id="A0A177CTM8"/>
<protein>
    <recommendedName>
        <fullName evidence="3">YAG7-like dimerisation domain-containing protein</fullName>
    </recommendedName>
</protein>
<proteinExistence type="predicted"/>
<sequence>MGADIVANPPPSASGESKSSRKKRAKAEAASATPTLPTADKATSELGANSSDVAGKANGGEDNLYIRELQKNVRNVNKKLNAMSKVTEIVAANPDVSLDELVSTRKINADQRAQYQKRPALQSQLAQFEEQLAAYKKFEEELQSKAAQEKEILQKGHSEELVKLRDTLKEEAALEVKKTFREQFLTLSRFLRAAAARRQLPEDDSNELTKAFEGALLQVYGGDPSAVAAAEKLIEGSHDSVPSTDGEILSVTYAQVKQAALEEAPFAAEEAWADDVAQSQPTAPETDSPAAISTDPTVAHAGLTEIGTTTGTVTGAELDTSNAPAASSVDAGAANQAGGDWDKPGPGSDDPLAESFEIVPRNPAETETPAAPAAVNVTQSWADDTPEAAPAAPADDGFQSVSHNRGRGRGGHQGEGRGGYRGRGRGGPRGDFGGRGRGGRGRGDGFRGGPRGGGFRGGRGDSSQQ</sequence>
<dbReference type="RefSeq" id="XP_018041248.1">
    <property type="nucleotide sequence ID" value="XM_018177814.1"/>
</dbReference>
<evidence type="ECO:0000256" key="2">
    <source>
        <dbReference type="SAM" id="MobiDB-lite"/>
    </source>
</evidence>
<keyword evidence="5" id="KW-1185">Reference proteome</keyword>
<organism evidence="4 5">
    <name type="scientific">Paraphaeosphaeria sporulosa</name>
    <dbReference type="NCBI Taxonomy" id="1460663"/>
    <lineage>
        <taxon>Eukaryota</taxon>
        <taxon>Fungi</taxon>
        <taxon>Dikarya</taxon>
        <taxon>Ascomycota</taxon>
        <taxon>Pezizomycotina</taxon>
        <taxon>Dothideomycetes</taxon>
        <taxon>Pleosporomycetidae</taxon>
        <taxon>Pleosporales</taxon>
        <taxon>Massarineae</taxon>
        <taxon>Didymosphaeriaceae</taxon>
        <taxon>Paraphaeosphaeria</taxon>
    </lineage>
</organism>
<feature type="region of interest" description="Disordered" evidence="2">
    <location>
        <begin position="313"/>
        <end position="465"/>
    </location>
</feature>
<dbReference type="STRING" id="1460663.A0A177CTM8"/>
<dbReference type="GeneID" id="28761300"/>
<feature type="compositionally biased region" description="Low complexity" evidence="2">
    <location>
        <begin position="313"/>
        <end position="337"/>
    </location>
</feature>
<feature type="compositionally biased region" description="Low complexity" evidence="2">
    <location>
        <begin position="387"/>
        <end position="396"/>
    </location>
</feature>
<accession>A0A177CTM8</accession>
<dbReference type="OrthoDB" id="5399559at2759"/>